<evidence type="ECO:0000259" key="1">
    <source>
        <dbReference type="Pfam" id="PF00535"/>
    </source>
</evidence>
<keyword evidence="3" id="KW-1185">Reference proteome</keyword>
<accession>A0A2I0QZS8</accession>
<dbReference type="Proteomes" id="UP000236654">
    <property type="component" value="Unassembled WGS sequence"/>
</dbReference>
<proteinExistence type="predicted"/>
<gene>
    <name evidence="2" type="ORF">CW751_13385</name>
</gene>
<dbReference type="OrthoDB" id="597270at2"/>
<dbReference type="RefSeq" id="WP_101335532.1">
    <property type="nucleotide sequence ID" value="NZ_PJNI01000018.1"/>
</dbReference>
<dbReference type="InterPro" id="IPR029044">
    <property type="entry name" value="Nucleotide-diphossugar_trans"/>
</dbReference>
<dbReference type="PANTHER" id="PTHR22916">
    <property type="entry name" value="GLYCOSYLTRANSFERASE"/>
    <property type="match status" value="1"/>
</dbReference>
<feature type="domain" description="Glycosyltransferase 2-like" evidence="1">
    <location>
        <begin position="7"/>
        <end position="173"/>
    </location>
</feature>
<evidence type="ECO:0000313" key="3">
    <source>
        <dbReference type="Proteomes" id="UP000236654"/>
    </source>
</evidence>
<name>A0A2I0QZS8_9FLAO</name>
<reference evidence="2 3" key="1">
    <citation type="submission" date="2017-12" db="EMBL/GenBank/DDBJ databases">
        <title>The draft genome sequence of Brumimicrobium saltpan LHR20.</title>
        <authorList>
            <person name="Do Z.-J."/>
            <person name="Luo H.-R."/>
        </authorList>
    </citation>
    <scope>NUCLEOTIDE SEQUENCE [LARGE SCALE GENOMIC DNA]</scope>
    <source>
        <strain evidence="2 3">LHR20</strain>
    </source>
</reference>
<dbReference type="SUPFAM" id="SSF53448">
    <property type="entry name" value="Nucleotide-diphospho-sugar transferases"/>
    <property type="match status" value="1"/>
</dbReference>
<organism evidence="2 3">
    <name type="scientific">Brumimicrobium salinarum</name>
    <dbReference type="NCBI Taxonomy" id="2058658"/>
    <lineage>
        <taxon>Bacteria</taxon>
        <taxon>Pseudomonadati</taxon>
        <taxon>Bacteroidota</taxon>
        <taxon>Flavobacteriia</taxon>
        <taxon>Flavobacteriales</taxon>
        <taxon>Crocinitomicaceae</taxon>
        <taxon>Brumimicrobium</taxon>
    </lineage>
</organism>
<dbReference type="GO" id="GO:0016758">
    <property type="term" value="F:hexosyltransferase activity"/>
    <property type="evidence" value="ECO:0007669"/>
    <property type="project" value="UniProtKB-ARBA"/>
</dbReference>
<comment type="caution">
    <text evidence="2">The sequence shown here is derived from an EMBL/GenBank/DDBJ whole genome shotgun (WGS) entry which is preliminary data.</text>
</comment>
<dbReference type="AlphaFoldDB" id="A0A2I0QZS8"/>
<dbReference type="Gene3D" id="3.90.550.10">
    <property type="entry name" value="Spore Coat Polysaccharide Biosynthesis Protein SpsA, Chain A"/>
    <property type="match status" value="1"/>
</dbReference>
<protein>
    <submittedName>
        <fullName evidence="2">Glycosyl transferase family 2</fullName>
    </submittedName>
</protein>
<evidence type="ECO:0000313" key="2">
    <source>
        <dbReference type="EMBL" id="PKR79817.1"/>
    </source>
</evidence>
<sequence length="335" mass="39183">MQQHKVSILIPAKNESAFISACLHSVENQSYPHWEAIIVDDHSTDETAQKVAVFTQKDNRFRYFKNKGNGIIHALRTAFNESKGSYITRMDADDIMRKNKIEVLLNNLLHFGSDYVAVGGVKYFAENRLKSGFINYEKWLNEHTKNGTNFMDIFKECVIPSPCWMLSRPDLEKINAFNENRYPEDYDLAFRMYAAKFKIAPTNEILHDWRDYDTRTSRVSETYQEYTFTAIKWYYFNLIHKDNDKKITIIGTGYRGKKLAKHLLENNIQFIWISNNETKIGKHIYGQLILNVFDTHLWEGSQVIGTVANREGKEFLETVAQTRANIKTQDIYHFC</sequence>
<dbReference type="EMBL" id="PJNI01000018">
    <property type="protein sequence ID" value="PKR79817.1"/>
    <property type="molecule type" value="Genomic_DNA"/>
</dbReference>
<keyword evidence="2" id="KW-0808">Transferase</keyword>
<dbReference type="PANTHER" id="PTHR22916:SF3">
    <property type="entry name" value="UDP-GLCNAC:BETAGAL BETA-1,3-N-ACETYLGLUCOSAMINYLTRANSFERASE-LIKE PROTEIN 1"/>
    <property type="match status" value="1"/>
</dbReference>
<dbReference type="Pfam" id="PF00535">
    <property type="entry name" value="Glycos_transf_2"/>
    <property type="match status" value="1"/>
</dbReference>
<dbReference type="InterPro" id="IPR001173">
    <property type="entry name" value="Glyco_trans_2-like"/>
</dbReference>